<dbReference type="EMBL" id="CP014782">
    <property type="protein sequence ID" value="AQS36368.1"/>
    <property type="molecule type" value="Genomic_DNA"/>
</dbReference>
<dbReference type="AlphaFoldDB" id="A0A1S6HLJ3"/>
<protein>
    <recommendedName>
        <fullName evidence="3">DDE superfamily endonuclease</fullName>
    </recommendedName>
</protein>
<evidence type="ECO:0000313" key="1">
    <source>
        <dbReference type="EMBL" id="AQS36368.1"/>
    </source>
</evidence>
<name>A0A1S6HLJ3_9GAMM</name>
<keyword evidence="2" id="KW-1185">Reference proteome</keyword>
<organism evidence="1 2">
    <name type="scientific">Shewanella psychrophila</name>
    <dbReference type="NCBI Taxonomy" id="225848"/>
    <lineage>
        <taxon>Bacteria</taxon>
        <taxon>Pseudomonadati</taxon>
        <taxon>Pseudomonadota</taxon>
        <taxon>Gammaproteobacteria</taxon>
        <taxon>Alteromonadales</taxon>
        <taxon>Shewanellaceae</taxon>
        <taxon>Shewanella</taxon>
    </lineage>
</organism>
<sequence length="86" mass="10121">MPKGLGNNDLMLRWNGIKYHQVTSVFTRVNPIEQVWSWLRRQHHLANLSFKGYEDIVDACSIAWNSLISDTKRVMSLCRRDWAIMT</sequence>
<reference evidence="1 2" key="1">
    <citation type="submission" date="2016-03" db="EMBL/GenBank/DDBJ databases">
        <title>Complete genome sequence of Shewanella psychrophila WP2, a deep sea bacterium isolated from west Pacific sediment.</title>
        <authorList>
            <person name="Xu G."/>
            <person name="Jian H."/>
        </authorList>
    </citation>
    <scope>NUCLEOTIDE SEQUENCE [LARGE SCALE GENOMIC DNA]</scope>
    <source>
        <strain evidence="1 2">WP2</strain>
    </source>
</reference>
<gene>
    <name evidence="1" type="ORF">Sps_01197</name>
</gene>
<dbReference type="KEGG" id="spsw:Sps_01197"/>
<dbReference type="STRING" id="225848.Sps_01197"/>
<proteinExistence type="predicted"/>
<evidence type="ECO:0000313" key="2">
    <source>
        <dbReference type="Proteomes" id="UP000189545"/>
    </source>
</evidence>
<accession>A0A1S6HLJ3</accession>
<evidence type="ECO:0008006" key="3">
    <source>
        <dbReference type="Google" id="ProtNLM"/>
    </source>
</evidence>
<dbReference type="Proteomes" id="UP000189545">
    <property type="component" value="Chromosome"/>
</dbReference>